<dbReference type="CDD" id="cd19955">
    <property type="entry name" value="serpin48-like_insects"/>
    <property type="match status" value="1"/>
</dbReference>
<evidence type="ECO:0000313" key="7">
    <source>
        <dbReference type="Proteomes" id="UP001168821"/>
    </source>
</evidence>
<evidence type="ECO:0000313" key="6">
    <source>
        <dbReference type="EMBL" id="KAJ3644607.1"/>
    </source>
</evidence>
<name>A0AA38HYG3_9CUCU</name>
<comment type="similarity">
    <text evidence="1 4">Belongs to the serpin family.</text>
</comment>
<feature type="domain" description="Serpin" evidence="5">
    <location>
        <begin position="34"/>
        <end position="392"/>
    </location>
</feature>
<keyword evidence="2" id="KW-0646">Protease inhibitor</keyword>
<gene>
    <name evidence="6" type="ORF">Zmor_022327</name>
</gene>
<dbReference type="InterPro" id="IPR036186">
    <property type="entry name" value="Serpin_sf"/>
</dbReference>
<accession>A0AA38HYG3</accession>
<keyword evidence="3" id="KW-0722">Serine protease inhibitor</keyword>
<dbReference type="PANTHER" id="PTHR11461:SF211">
    <property type="entry name" value="GH10112P-RELATED"/>
    <property type="match status" value="1"/>
</dbReference>
<dbReference type="SMART" id="SM00093">
    <property type="entry name" value="SERPIN"/>
    <property type="match status" value="1"/>
</dbReference>
<dbReference type="PANTHER" id="PTHR11461">
    <property type="entry name" value="SERINE PROTEASE INHIBITOR, SERPIN"/>
    <property type="match status" value="1"/>
</dbReference>
<dbReference type="GO" id="GO:0004867">
    <property type="term" value="F:serine-type endopeptidase inhibitor activity"/>
    <property type="evidence" value="ECO:0007669"/>
    <property type="project" value="UniProtKB-KW"/>
</dbReference>
<sequence>MQSYFHLLLHSIPMTFATETSLREFISGNNLFTTSLYKQITTNHHGNFLVSPLSVEIILALTHSGAKDATAEEIRTALHLPNSQEKIEAAIQTLQPLLKKNDLYTLQSANKIYIKNSFQIRDGFRKSATVFDSELENIDFGQSNAAASTMNDWVENRTNHKIKNLINGEDLGDHTRAVLINALYFKANWSTTFETSRTTKEDFYKLGTEKVQVDTMHDTLYRNYYESQELGAKFIEIPFEGNEVVFTVVLPNERNGLSVLETQLEKIFPVPSYTWEKVRIALPKFKITSTIDLKTILQTLGINKVFKGEDADLSGIAGNKGDLVVDQIQQKSFIDVNESGVEATAATYYRFVHQSDSLSPEAPPKDFIADHPFIFYIKVKDVVIFSGRVVDPSQ</sequence>
<dbReference type="AlphaFoldDB" id="A0AA38HYG3"/>
<dbReference type="Gene3D" id="2.30.39.10">
    <property type="entry name" value="Alpha-1-antitrypsin, domain 1"/>
    <property type="match status" value="1"/>
</dbReference>
<reference evidence="6" key="1">
    <citation type="journal article" date="2023" name="G3 (Bethesda)">
        <title>Whole genome assemblies of Zophobas morio and Tenebrio molitor.</title>
        <authorList>
            <person name="Kaur S."/>
            <person name="Stinson S.A."/>
            <person name="diCenzo G.C."/>
        </authorList>
    </citation>
    <scope>NUCLEOTIDE SEQUENCE</scope>
    <source>
        <strain evidence="6">QUZm001</strain>
    </source>
</reference>
<dbReference type="Pfam" id="PF00079">
    <property type="entry name" value="Serpin"/>
    <property type="match status" value="1"/>
</dbReference>
<protein>
    <recommendedName>
        <fullName evidence="5">Serpin domain-containing protein</fullName>
    </recommendedName>
</protein>
<evidence type="ECO:0000256" key="4">
    <source>
        <dbReference type="RuleBase" id="RU000411"/>
    </source>
</evidence>
<organism evidence="6 7">
    <name type="scientific">Zophobas morio</name>
    <dbReference type="NCBI Taxonomy" id="2755281"/>
    <lineage>
        <taxon>Eukaryota</taxon>
        <taxon>Metazoa</taxon>
        <taxon>Ecdysozoa</taxon>
        <taxon>Arthropoda</taxon>
        <taxon>Hexapoda</taxon>
        <taxon>Insecta</taxon>
        <taxon>Pterygota</taxon>
        <taxon>Neoptera</taxon>
        <taxon>Endopterygota</taxon>
        <taxon>Coleoptera</taxon>
        <taxon>Polyphaga</taxon>
        <taxon>Cucujiformia</taxon>
        <taxon>Tenebrionidae</taxon>
        <taxon>Zophobas</taxon>
    </lineage>
</organism>
<proteinExistence type="inferred from homology"/>
<evidence type="ECO:0000256" key="1">
    <source>
        <dbReference type="ARBA" id="ARBA00009500"/>
    </source>
</evidence>
<dbReference type="Gene3D" id="3.30.497.10">
    <property type="entry name" value="Antithrombin, subunit I, domain 2"/>
    <property type="match status" value="1"/>
</dbReference>
<dbReference type="GO" id="GO:0005615">
    <property type="term" value="C:extracellular space"/>
    <property type="evidence" value="ECO:0007669"/>
    <property type="project" value="InterPro"/>
</dbReference>
<dbReference type="EMBL" id="JALNTZ010000007">
    <property type="protein sequence ID" value="KAJ3644607.1"/>
    <property type="molecule type" value="Genomic_DNA"/>
</dbReference>
<dbReference type="InterPro" id="IPR023795">
    <property type="entry name" value="Serpin_CS"/>
</dbReference>
<dbReference type="InterPro" id="IPR042178">
    <property type="entry name" value="Serpin_sf_1"/>
</dbReference>
<dbReference type="InterPro" id="IPR023796">
    <property type="entry name" value="Serpin_dom"/>
</dbReference>
<dbReference type="InterPro" id="IPR042185">
    <property type="entry name" value="Serpin_sf_2"/>
</dbReference>
<dbReference type="InterPro" id="IPR000215">
    <property type="entry name" value="Serpin_fam"/>
</dbReference>
<dbReference type="Proteomes" id="UP001168821">
    <property type="component" value="Unassembled WGS sequence"/>
</dbReference>
<evidence type="ECO:0000256" key="3">
    <source>
        <dbReference type="ARBA" id="ARBA00022900"/>
    </source>
</evidence>
<dbReference type="PROSITE" id="PS00284">
    <property type="entry name" value="SERPIN"/>
    <property type="match status" value="1"/>
</dbReference>
<dbReference type="SUPFAM" id="SSF56574">
    <property type="entry name" value="Serpins"/>
    <property type="match status" value="1"/>
</dbReference>
<evidence type="ECO:0000256" key="2">
    <source>
        <dbReference type="ARBA" id="ARBA00022690"/>
    </source>
</evidence>
<keyword evidence="7" id="KW-1185">Reference proteome</keyword>
<comment type="caution">
    <text evidence="6">The sequence shown here is derived from an EMBL/GenBank/DDBJ whole genome shotgun (WGS) entry which is preliminary data.</text>
</comment>
<evidence type="ECO:0000259" key="5">
    <source>
        <dbReference type="SMART" id="SM00093"/>
    </source>
</evidence>